<keyword evidence="1" id="KW-1133">Transmembrane helix</keyword>
<sequence>MKPTENPAQSGTFFSGNRLSPRSAEINLISSIPALVTAGVMAAGLVTLTQRFRRQNAHSA</sequence>
<reference evidence="2 3" key="1">
    <citation type="submission" date="2018-05" db="EMBL/GenBank/DDBJ databases">
        <title>Integrated omic analyses show evidence that a Ca. Accumulibacter phosphatis strain performs denitrification under micro-aerobic conditions.</title>
        <authorList>
            <person name="Camejo P.Y."/>
            <person name="Katherine M.D."/>
            <person name="Daniel N.R."/>
        </authorList>
    </citation>
    <scope>NUCLEOTIDE SEQUENCE [LARGE SCALE GENOMIC DNA]</scope>
    <source>
        <strain evidence="2">UW-LDO-IC</strain>
    </source>
</reference>
<evidence type="ECO:0000256" key="1">
    <source>
        <dbReference type="SAM" id="Phobius"/>
    </source>
</evidence>
<name>A0A369XLR2_9PROT</name>
<gene>
    <name evidence="2" type="ORF">DVS81_08575</name>
</gene>
<organism evidence="2 3">
    <name type="scientific">Candidatus Accumulibacter meliphilus</name>
    <dbReference type="NCBI Taxonomy" id="2211374"/>
    <lineage>
        <taxon>Bacteria</taxon>
        <taxon>Pseudomonadati</taxon>
        <taxon>Pseudomonadota</taxon>
        <taxon>Betaproteobacteria</taxon>
        <taxon>Candidatus Accumulibacter</taxon>
    </lineage>
</organism>
<comment type="caution">
    <text evidence="2">The sequence shown here is derived from an EMBL/GenBank/DDBJ whole genome shotgun (WGS) entry which is preliminary data.</text>
</comment>
<evidence type="ECO:0000313" key="2">
    <source>
        <dbReference type="EMBL" id="RDE50864.1"/>
    </source>
</evidence>
<dbReference type="AlphaFoldDB" id="A0A369XLR2"/>
<accession>A0A369XLR2</accession>
<protein>
    <submittedName>
        <fullName evidence="2">Uncharacterized protein</fullName>
    </submittedName>
</protein>
<evidence type="ECO:0000313" key="3">
    <source>
        <dbReference type="Proteomes" id="UP000253831"/>
    </source>
</evidence>
<keyword evidence="1" id="KW-0472">Membrane</keyword>
<proteinExistence type="predicted"/>
<feature type="transmembrane region" description="Helical" evidence="1">
    <location>
        <begin position="28"/>
        <end position="48"/>
    </location>
</feature>
<dbReference type="EMBL" id="QPGA01000013">
    <property type="protein sequence ID" value="RDE50864.1"/>
    <property type="molecule type" value="Genomic_DNA"/>
</dbReference>
<keyword evidence="1" id="KW-0812">Transmembrane</keyword>
<dbReference type="Proteomes" id="UP000253831">
    <property type="component" value="Unassembled WGS sequence"/>
</dbReference>